<accession>A0A4U0X9A3</accession>
<evidence type="ECO:0000256" key="1">
    <source>
        <dbReference type="SAM" id="MobiDB-lite"/>
    </source>
</evidence>
<dbReference type="Proteomes" id="UP000309340">
    <property type="component" value="Unassembled WGS sequence"/>
</dbReference>
<dbReference type="NCBIfam" id="TIGR01668">
    <property type="entry name" value="YqeG_hyp_ppase"/>
    <property type="match status" value="1"/>
</dbReference>
<sequence>MNISSTVNVLRLFTNPALCLPHYTVSTFDQLPIPLSAAFSKHGGEKGPDIRAVVLDKDNCFAVPKQNTIYPAYSAKFDELRKAYPGSRLLIVSNSTGTGSDKGYLEADVLERNTGVTVLRHTTKKPGCHAEIMSHFRNAPDTGVTEPSQVAIVGDRLFTDVLMANMMGSYGVWIKDGVVLDHGLTKQLTTHRLHIWILEHRHSTCHQSHAKCMLCNYPKGTILLDFYECDAFRAIMLPPRWTTFGRLCADHGRVHAETPADWAPRGGRGGGVEEDEEREAEEDDEGDRENADSGQEDEMDEMDSE</sequence>
<name>A0A4U0X9A3_9PEZI</name>
<evidence type="ECO:0008006" key="4">
    <source>
        <dbReference type="Google" id="ProtNLM"/>
    </source>
</evidence>
<protein>
    <recommendedName>
        <fullName evidence="4">HAD-superfamily phosphatase</fullName>
    </recommendedName>
</protein>
<evidence type="ECO:0000313" key="2">
    <source>
        <dbReference type="EMBL" id="TKA71948.1"/>
    </source>
</evidence>
<keyword evidence="3" id="KW-1185">Reference proteome</keyword>
<dbReference type="GO" id="GO:0008962">
    <property type="term" value="F:phosphatidylglycerophosphatase activity"/>
    <property type="evidence" value="ECO:0007669"/>
    <property type="project" value="InterPro"/>
</dbReference>
<dbReference type="SUPFAM" id="SSF56784">
    <property type="entry name" value="HAD-like"/>
    <property type="match status" value="1"/>
</dbReference>
<reference evidence="2 3" key="1">
    <citation type="submission" date="2017-03" db="EMBL/GenBank/DDBJ databases">
        <title>Genomes of endolithic fungi from Antarctica.</title>
        <authorList>
            <person name="Coleine C."/>
            <person name="Masonjones S."/>
            <person name="Stajich J.E."/>
        </authorList>
    </citation>
    <scope>NUCLEOTIDE SEQUENCE [LARGE SCALE GENOMIC DNA]</scope>
    <source>
        <strain evidence="2 3">CCFEE 5184</strain>
    </source>
</reference>
<dbReference type="EMBL" id="NAJQ01000329">
    <property type="protein sequence ID" value="TKA71948.1"/>
    <property type="molecule type" value="Genomic_DNA"/>
</dbReference>
<organism evidence="2 3">
    <name type="scientific">Friedmanniomyces simplex</name>
    <dbReference type="NCBI Taxonomy" id="329884"/>
    <lineage>
        <taxon>Eukaryota</taxon>
        <taxon>Fungi</taxon>
        <taxon>Dikarya</taxon>
        <taxon>Ascomycota</taxon>
        <taxon>Pezizomycotina</taxon>
        <taxon>Dothideomycetes</taxon>
        <taxon>Dothideomycetidae</taxon>
        <taxon>Mycosphaerellales</taxon>
        <taxon>Teratosphaeriaceae</taxon>
        <taxon>Friedmanniomyces</taxon>
    </lineage>
</organism>
<dbReference type="OrthoDB" id="198652at2759"/>
<dbReference type="AlphaFoldDB" id="A0A4U0X9A3"/>
<feature type="region of interest" description="Disordered" evidence="1">
    <location>
        <begin position="258"/>
        <end position="305"/>
    </location>
</feature>
<feature type="compositionally biased region" description="Acidic residues" evidence="1">
    <location>
        <begin position="272"/>
        <end position="287"/>
    </location>
</feature>
<dbReference type="InterPro" id="IPR036412">
    <property type="entry name" value="HAD-like_sf"/>
</dbReference>
<evidence type="ECO:0000313" key="3">
    <source>
        <dbReference type="Proteomes" id="UP000309340"/>
    </source>
</evidence>
<feature type="compositionally biased region" description="Acidic residues" evidence="1">
    <location>
        <begin position="294"/>
        <end position="305"/>
    </location>
</feature>
<dbReference type="InterPro" id="IPR027706">
    <property type="entry name" value="PGP_Pase"/>
</dbReference>
<dbReference type="InterPro" id="IPR023214">
    <property type="entry name" value="HAD_sf"/>
</dbReference>
<dbReference type="Pfam" id="PF09419">
    <property type="entry name" value="PGP_phosphatase"/>
    <property type="match status" value="1"/>
</dbReference>
<dbReference type="FunFam" id="3.40.50.1000:FF:000165">
    <property type="entry name" value="HAD superfamily phosphatase"/>
    <property type="match status" value="1"/>
</dbReference>
<dbReference type="STRING" id="329884.A0A4U0X9A3"/>
<dbReference type="InterPro" id="IPR010021">
    <property type="entry name" value="PGPP1/Gep4"/>
</dbReference>
<gene>
    <name evidence="2" type="ORF">B0A55_05388</name>
</gene>
<comment type="caution">
    <text evidence="2">The sequence shown here is derived from an EMBL/GenBank/DDBJ whole genome shotgun (WGS) entry which is preliminary data.</text>
</comment>
<proteinExistence type="predicted"/>
<dbReference type="Gene3D" id="3.40.50.1000">
    <property type="entry name" value="HAD superfamily/HAD-like"/>
    <property type="match status" value="1"/>
</dbReference>